<dbReference type="AlphaFoldDB" id="A0A314UGI8"/>
<evidence type="ECO:0000313" key="2">
    <source>
        <dbReference type="Proteomes" id="UP000250321"/>
    </source>
</evidence>
<name>A0A314UGI8_PRUYE</name>
<evidence type="ECO:0000313" key="1">
    <source>
        <dbReference type="EMBL" id="PQM36461.1"/>
    </source>
</evidence>
<dbReference type="Proteomes" id="UP000250321">
    <property type="component" value="Unassembled WGS sequence"/>
</dbReference>
<comment type="caution">
    <text evidence="1">The sequence shown here is derived from an EMBL/GenBank/DDBJ whole genome shotgun (WGS) entry which is preliminary data.</text>
</comment>
<accession>A0A314UGI8</accession>
<reference evidence="1 2" key="1">
    <citation type="submission" date="2018-02" db="EMBL/GenBank/DDBJ databases">
        <title>Draft genome of wild Prunus yedoensis var. nudiflora.</title>
        <authorList>
            <person name="Baek S."/>
            <person name="Kim J.-H."/>
            <person name="Choi K."/>
            <person name="Kim G.-B."/>
            <person name="Cho A."/>
            <person name="Jang H."/>
            <person name="Shin C.-H."/>
            <person name="Yu H.-J."/>
            <person name="Mun J.-H."/>
        </authorList>
    </citation>
    <scope>NUCLEOTIDE SEQUENCE [LARGE SCALE GENOMIC DNA]</scope>
    <source>
        <strain evidence="2">cv. Jeju island</strain>
        <tissue evidence="1">Leaf</tissue>
    </source>
</reference>
<proteinExistence type="predicted"/>
<sequence length="100" mass="11132">MFLCTLSPGISYSQSSGNCISSLDYINPQFEYCSVFPQNEIPAWEGRILGWATKPTHAERAKPTCAERAKTTSSVLHFSVTDAEPTRRLTNDGQFTEKLV</sequence>
<keyword evidence="2" id="KW-1185">Reference proteome</keyword>
<protein>
    <submittedName>
        <fullName evidence="1">Uncharacterized protein</fullName>
    </submittedName>
</protein>
<gene>
    <name evidence="1" type="ORF">Pyn_21073</name>
</gene>
<dbReference type="EMBL" id="PJQY01003546">
    <property type="protein sequence ID" value="PQM36461.1"/>
    <property type="molecule type" value="Genomic_DNA"/>
</dbReference>
<organism evidence="1 2">
    <name type="scientific">Prunus yedoensis var. nudiflora</name>
    <dbReference type="NCBI Taxonomy" id="2094558"/>
    <lineage>
        <taxon>Eukaryota</taxon>
        <taxon>Viridiplantae</taxon>
        <taxon>Streptophyta</taxon>
        <taxon>Embryophyta</taxon>
        <taxon>Tracheophyta</taxon>
        <taxon>Spermatophyta</taxon>
        <taxon>Magnoliopsida</taxon>
        <taxon>eudicotyledons</taxon>
        <taxon>Gunneridae</taxon>
        <taxon>Pentapetalae</taxon>
        <taxon>rosids</taxon>
        <taxon>fabids</taxon>
        <taxon>Rosales</taxon>
        <taxon>Rosaceae</taxon>
        <taxon>Amygdaloideae</taxon>
        <taxon>Amygdaleae</taxon>
        <taxon>Prunus</taxon>
    </lineage>
</organism>